<dbReference type="InterPro" id="IPR004358">
    <property type="entry name" value="Sig_transdc_His_kin-like_C"/>
</dbReference>
<sequence>MPPAAEMSLEERLRLATDAADIGWWDVEDGNGQLSWPPRVKAMFGISADAPVTMDDFYNGLHPEDRDIVSAVYAAAADPARRDLYDVEYRTIGKEDGVQRWVAAKGRGIFDSTGRCLRMIGTAIDITERKRAQEEKLARQQEDSELRDQFIAVLGHDLRNPLASIAAASRLALRHPKDAEQFDDHIQRCVTRMSGLIDNILDFARGRLGGGFVTARDAAQPLEPVLIQVIDELRGVHQNCVIAADIDLREPVTCDRQRIGQLLSNLLGNACVYGDRTAPIQVRARAEVGMFEMSVTNSGDPIEPSKLQRLFQPFFRGLVNSNRDGLGLGLYISCEIAKAHGGTITVSSEGEATCFTLRMPSGA</sequence>
<dbReference type="EC" id="2.7.13.3" evidence="2"/>
<proteinExistence type="predicted"/>
<dbReference type="SUPFAM" id="SSF47384">
    <property type="entry name" value="Homodimeric domain of signal transducing histidine kinase"/>
    <property type="match status" value="1"/>
</dbReference>
<dbReference type="Pfam" id="PF02518">
    <property type="entry name" value="HATPase_c"/>
    <property type="match status" value="1"/>
</dbReference>
<dbReference type="EMBL" id="JAAEDH010000004">
    <property type="protein sequence ID" value="MBR0654584.1"/>
    <property type="molecule type" value="Genomic_DNA"/>
</dbReference>
<dbReference type="NCBIfam" id="TIGR00229">
    <property type="entry name" value="sensory_box"/>
    <property type="match status" value="1"/>
</dbReference>
<reference evidence="9" key="1">
    <citation type="submission" date="2020-01" db="EMBL/GenBank/DDBJ databases">
        <authorList>
            <person name="Rat A."/>
        </authorList>
    </citation>
    <scope>NUCLEOTIDE SEQUENCE</scope>
    <source>
        <strain evidence="9">LMG 28251</strain>
    </source>
</reference>
<keyword evidence="6" id="KW-0902">Two-component regulatory system</keyword>
<evidence type="ECO:0000259" key="8">
    <source>
        <dbReference type="PROSITE" id="PS50113"/>
    </source>
</evidence>
<dbReference type="SUPFAM" id="SSF55785">
    <property type="entry name" value="PYP-like sensor domain (PAS domain)"/>
    <property type="match status" value="1"/>
</dbReference>
<dbReference type="RefSeq" id="WP_211873401.1">
    <property type="nucleotide sequence ID" value="NZ_JAAEDH010000004.1"/>
</dbReference>
<comment type="caution">
    <text evidence="9">The sequence shown here is derived from an EMBL/GenBank/DDBJ whole genome shotgun (WGS) entry which is preliminary data.</text>
</comment>
<dbReference type="InterPro" id="IPR003661">
    <property type="entry name" value="HisK_dim/P_dom"/>
</dbReference>
<dbReference type="GO" id="GO:0000155">
    <property type="term" value="F:phosphorelay sensor kinase activity"/>
    <property type="evidence" value="ECO:0007669"/>
    <property type="project" value="InterPro"/>
</dbReference>
<dbReference type="PROSITE" id="PS50109">
    <property type="entry name" value="HIS_KIN"/>
    <property type="match status" value="1"/>
</dbReference>
<organism evidence="9 10">
    <name type="scientific">Plastoroseomonas arctica</name>
    <dbReference type="NCBI Taxonomy" id="1509237"/>
    <lineage>
        <taxon>Bacteria</taxon>
        <taxon>Pseudomonadati</taxon>
        <taxon>Pseudomonadota</taxon>
        <taxon>Alphaproteobacteria</taxon>
        <taxon>Acetobacterales</taxon>
        <taxon>Acetobacteraceae</taxon>
        <taxon>Plastoroseomonas</taxon>
    </lineage>
</organism>
<dbReference type="SMART" id="SM00388">
    <property type="entry name" value="HisKA"/>
    <property type="match status" value="1"/>
</dbReference>
<dbReference type="InterPro" id="IPR003594">
    <property type="entry name" value="HATPase_dom"/>
</dbReference>
<reference evidence="9" key="2">
    <citation type="journal article" date="2021" name="Syst. Appl. Microbiol.">
        <title>Roseomonas hellenica sp. nov., isolated from roots of wild-growing Alkanna tinctoria.</title>
        <authorList>
            <person name="Rat A."/>
            <person name="Naranjo H.D."/>
            <person name="Lebbe L."/>
            <person name="Cnockaert M."/>
            <person name="Krigas N."/>
            <person name="Grigoriadou K."/>
            <person name="Maloupa E."/>
            <person name="Willems A."/>
        </authorList>
    </citation>
    <scope>NUCLEOTIDE SEQUENCE</scope>
    <source>
        <strain evidence="9">LMG 28251</strain>
    </source>
</reference>
<dbReference type="SMART" id="SM00387">
    <property type="entry name" value="HATPase_c"/>
    <property type="match status" value="1"/>
</dbReference>
<dbReference type="PANTHER" id="PTHR43711:SF1">
    <property type="entry name" value="HISTIDINE KINASE 1"/>
    <property type="match status" value="1"/>
</dbReference>
<comment type="catalytic activity">
    <reaction evidence="1">
        <text>ATP + protein L-histidine = ADP + protein N-phospho-L-histidine.</text>
        <dbReference type="EC" id="2.7.13.3"/>
    </reaction>
</comment>
<gene>
    <name evidence="9" type="ORF">GXW79_05770</name>
</gene>
<dbReference type="PANTHER" id="PTHR43711">
    <property type="entry name" value="TWO-COMPONENT HISTIDINE KINASE"/>
    <property type="match status" value="1"/>
</dbReference>
<dbReference type="InterPro" id="IPR035965">
    <property type="entry name" value="PAS-like_dom_sf"/>
</dbReference>
<evidence type="ECO:0000259" key="7">
    <source>
        <dbReference type="PROSITE" id="PS50109"/>
    </source>
</evidence>
<feature type="domain" description="PAC" evidence="8">
    <location>
        <begin position="85"/>
        <end position="138"/>
    </location>
</feature>
<dbReference type="Gene3D" id="1.10.287.130">
    <property type="match status" value="1"/>
</dbReference>
<dbReference type="CDD" id="cd00075">
    <property type="entry name" value="HATPase"/>
    <property type="match status" value="1"/>
</dbReference>
<dbReference type="InterPro" id="IPR013655">
    <property type="entry name" value="PAS_fold_3"/>
</dbReference>
<dbReference type="Gene3D" id="2.10.70.100">
    <property type="match status" value="1"/>
</dbReference>
<dbReference type="Gene3D" id="3.30.450.20">
    <property type="entry name" value="PAS domain"/>
    <property type="match status" value="1"/>
</dbReference>
<protein>
    <recommendedName>
        <fullName evidence="2">histidine kinase</fullName>
        <ecNumber evidence="2">2.7.13.3</ecNumber>
    </recommendedName>
</protein>
<evidence type="ECO:0000256" key="5">
    <source>
        <dbReference type="ARBA" id="ARBA00022777"/>
    </source>
</evidence>
<evidence type="ECO:0000256" key="6">
    <source>
        <dbReference type="ARBA" id="ARBA00023012"/>
    </source>
</evidence>
<keyword evidence="10" id="KW-1185">Reference proteome</keyword>
<dbReference type="CDD" id="cd00130">
    <property type="entry name" value="PAS"/>
    <property type="match status" value="1"/>
</dbReference>
<dbReference type="InterPro" id="IPR005467">
    <property type="entry name" value="His_kinase_dom"/>
</dbReference>
<dbReference type="PROSITE" id="PS50113">
    <property type="entry name" value="PAC"/>
    <property type="match status" value="1"/>
</dbReference>
<dbReference type="AlphaFoldDB" id="A0AAF1KI16"/>
<dbReference type="Pfam" id="PF00512">
    <property type="entry name" value="HisKA"/>
    <property type="match status" value="1"/>
</dbReference>
<evidence type="ECO:0000313" key="10">
    <source>
        <dbReference type="Proteomes" id="UP001196068"/>
    </source>
</evidence>
<dbReference type="SUPFAM" id="SSF55874">
    <property type="entry name" value="ATPase domain of HSP90 chaperone/DNA topoisomerase II/histidine kinase"/>
    <property type="match status" value="1"/>
</dbReference>
<feature type="domain" description="Histidine kinase" evidence="7">
    <location>
        <begin position="153"/>
        <end position="363"/>
    </location>
</feature>
<evidence type="ECO:0000313" key="9">
    <source>
        <dbReference type="EMBL" id="MBR0654584.1"/>
    </source>
</evidence>
<dbReference type="InterPro" id="IPR000700">
    <property type="entry name" value="PAS-assoc_C"/>
</dbReference>
<dbReference type="Proteomes" id="UP001196068">
    <property type="component" value="Unassembled WGS sequence"/>
</dbReference>
<dbReference type="InterPro" id="IPR000014">
    <property type="entry name" value="PAS"/>
</dbReference>
<dbReference type="Pfam" id="PF08447">
    <property type="entry name" value="PAS_3"/>
    <property type="match status" value="1"/>
</dbReference>
<dbReference type="InterPro" id="IPR036097">
    <property type="entry name" value="HisK_dim/P_sf"/>
</dbReference>
<keyword evidence="3" id="KW-0597">Phosphoprotein</keyword>
<name>A0AAF1KI16_9PROT</name>
<dbReference type="Gene3D" id="3.30.565.10">
    <property type="entry name" value="Histidine kinase-like ATPase, C-terminal domain"/>
    <property type="match status" value="1"/>
</dbReference>
<dbReference type="InterPro" id="IPR036890">
    <property type="entry name" value="HATPase_C_sf"/>
</dbReference>
<evidence type="ECO:0000256" key="2">
    <source>
        <dbReference type="ARBA" id="ARBA00012438"/>
    </source>
</evidence>
<dbReference type="CDD" id="cd00082">
    <property type="entry name" value="HisKA"/>
    <property type="match status" value="1"/>
</dbReference>
<keyword evidence="4" id="KW-0808">Transferase</keyword>
<evidence type="ECO:0000256" key="3">
    <source>
        <dbReference type="ARBA" id="ARBA00022553"/>
    </source>
</evidence>
<dbReference type="PRINTS" id="PR00344">
    <property type="entry name" value="BCTRLSENSOR"/>
</dbReference>
<evidence type="ECO:0000256" key="4">
    <source>
        <dbReference type="ARBA" id="ARBA00022679"/>
    </source>
</evidence>
<accession>A0AAF1KI16</accession>
<dbReference type="InterPro" id="IPR050736">
    <property type="entry name" value="Sensor_HK_Regulatory"/>
</dbReference>
<evidence type="ECO:0000256" key="1">
    <source>
        <dbReference type="ARBA" id="ARBA00000085"/>
    </source>
</evidence>
<keyword evidence="5" id="KW-0418">Kinase</keyword>